<dbReference type="AlphaFoldDB" id="A0A1I8BS87"/>
<feature type="chain" id="PRO_5009316119" evidence="1">
    <location>
        <begin position="22"/>
        <end position="367"/>
    </location>
</feature>
<keyword evidence="2" id="KW-1185">Reference proteome</keyword>
<accession>A0A1I8BS87</accession>
<evidence type="ECO:0000256" key="1">
    <source>
        <dbReference type="SAM" id="SignalP"/>
    </source>
</evidence>
<dbReference type="Proteomes" id="UP000095281">
    <property type="component" value="Unplaced"/>
</dbReference>
<organism evidence="2 3">
    <name type="scientific">Meloidogyne hapla</name>
    <name type="common">Root-knot nematode worm</name>
    <dbReference type="NCBI Taxonomy" id="6305"/>
    <lineage>
        <taxon>Eukaryota</taxon>
        <taxon>Metazoa</taxon>
        <taxon>Ecdysozoa</taxon>
        <taxon>Nematoda</taxon>
        <taxon>Chromadorea</taxon>
        <taxon>Rhabditida</taxon>
        <taxon>Tylenchina</taxon>
        <taxon>Tylenchomorpha</taxon>
        <taxon>Tylenchoidea</taxon>
        <taxon>Meloidogynidae</taxon>
        <taxon>Meloidogyninae</taxon>
        <taxon>Meloidogyne</taxon>
    </lineage>
</organism>
<evidence type="ECO:0000313" key="2">
    <source>
        <dbReference type="Proteomes" id="UP000095281"/>
    </source>
</evidence>
<evidence type="ECO:0000313" key="3">
    <source>
        <dbReference type="WBParaSite" id="MhA1_Contig517.frz3.gene12"/>
    </source>
</evidence>
<dbReference type="WBParaSite" id="MhA1_Contig517.frz3.gene12">
    <property type="protein sequence ID" value="MhA1_Contig517.frz3.gene12"/>
    <property type="gene ID" value="MhA1_Contig517.frz3.gene12"/>
</dbReference>
<reference evidence="3" key="1">
    <citation type="submission" date="2016-11" db="UniProtKB">
        <authorList>
            <consortium name="WormBaseParasite"/>
        </authorList>
    </citation>
    <scope>IDENTIFICATION</scope>
</reference>
<proteinExistence type="predicted"/>
<name>A0A1I8BS87_MELHA</name>
<sequence>MISKIGLFVQIISLLFSYSFSKIQTHQRFIFEKNNQNLCGEINLKKIEFNKTNENKTEKKLELIVEFSAINKNHKIFIRPLEDPCDWLNLPYTDVKYQVNNGKKEIHIIKKFKSIYREGINICLELNRHYYGLMKIMPLFHAKINFQPVKDMGEKDVSKLTKFEWFLNLEGNDSYIEICTEYKEKGSYIIALFITIEPDFRIGHASKALQFFIKVDKKLKKCISKTLKIESEEERNIFGELKKVINITIVKTLKNLTDGDIIKDEDKYFTEIQLFLGEYSPAFMIYCSGIKPLFDDESYEFVKDINGKIIEKRISSNNLIKNYMQPRELHNMPKNIFLTGIWQKWFFYDGKYFMMFNDGKAEEIKVT</sequence>
<feature type="signal peptide" evidence="1">
    <location>
        <begin position="1"/>
        <end position="21"/>
    </location>
</feature>
<protein>
    <submittedName>
        <fullName evidence="3">Uncharacterized protein</fullName>
    </submittedName>
</protein>
<keyword evidence="1" id="KW-0732">Signal</keyword>